<dbReference type="EMBL" id="PGOL01004155">
    <property type="protein sequence ID" value="PKI38278.1"/>
    <property type="molecule type" value="Genomic_DNA"/>
</dbReference>
<reference evidence="4 6" key="3">
    <citation type="submission" date="2017-11" db="EMBL/GenBank/DDBJ databases">
        <title>De-novo sequencing of pomegranate (Punica granatum L.) genome.</title>
        <authorList>
            <person name="Akparov Z."/>
            <person name="Amiraslanov A."/>
            <person name="Hajiyeva S."/>
            <person name="Abbasov M."/>
            <person name="Kaur K."/>
            <person name="Hamwieh A."/>
            <person name="Solovyev V."/>
            <person name="Salamov A."/>
            <person name="Braich B."/>
            <person name="Kosarev P."/>
            <person name="Mahmoud A."/>
            <person name="Hajiyev E."/>
            <person name="Babayeva S."/>
            <person name="Izzatullayeva V."/>
            <person name="Mammadov A."/>
            <person name="Mammadov A."/>
            <person name="Sharifova S."/>
            <person name="Ojaghi J."/>
            <person name="Eynullazada K."/>
            <person name="Bayramov B."/>
            <person name="Abdulazimova A."/>
            <person name="Shahmuradov I."/>
        </authorList>
    </citation>
    <scope>NUCLEOTIDE SEQUENCE [LARGE SCALE GENOMIC DNA]</scope>
    <source>
        <strain evidence="4">AG2017</strain>
        <strain evidence="6">cv. AG2017</strain>
        <tissue evidence="4">Leaf</tissue>
    </source>
</reference>
<evidence type="ECO:0000313" key="5">
    <source>
        <dbReference type="Proteomes" id="UP000197138"/>
    </source>
</evidence>
<dbReference type="AlphaFoldDB" id="A0A218XTL6"/>
<comment type="caution">
    <text evidence="3">The sequence shown here is derived from an EMBL/GenBank/DDBJ whole genome shotgun (WGS) entry which is preliminary data.</text>
</comment>
<evidence type="ECO:0000313" key="3">
    <source>
        <dbReference type="EMBL" id="OWM88170.1"/>
    </source>
</evidence>
<accession>A0A218XTL6</accession>
<dbReference type="STRING" id="22663.A0A218XTL6"/>
<name>A0A218XTL6_PUNGR</name>
<feature type="compositionally biased region" description="Acidic residues" evidence="1">
    <location>
        <begin position="100"/>
        <end position="111"/>
    </location>
</feature>
<reference evidence="5" key="1">
    <citation type="journal article" date="2017" name="Plant J.">
        <title>The pomegranate (Punica granatum L.) genome and the genomics of punicalagin biosynthesis.</title>
        <authorList>
            <person name="Qin G."/>
            <person name="Xu C."/>
            <person name="Ming R."/>
            <person name="Tang H."/>
            <person name="Guyot R."/>
            <person name="Kramer E.M."/>
            <person name="Hu Y."/>
            <person name="Yi X."/>
            <person name="Qi Y."/>
            <person name="Xu X."/>
            <person name="Gao Z."/>
            <person name="Pan H."/>
            <person name="Jian J."/>
            <person name="Tian Y."/>
            <person name="Yue Z."/>
            <person name="Xu Y."/>
        </authorList>
    </citation>
    <scope>NUCLEOTIDE SEQUENCE [LARGE SCALE GENOMIC DNA]</scope>
    <source>
        <strain evidence="5">cv. Dabenzi</strain>
    </source>
</reference>
<dbReference type="InterPro" id="IPR010491">
    <property type="entry name" value="PRP1_N"/>
</dbReference>
<proteinExistence type="predicted"/>
<gene>
    <name evidence="3" type="ORF">CDL15_Pgr003582</name>
    <name evidence="4" type="ORF">CRG98_041325</name>
</gene>
<organism evidence="3 5">
    <name type="scientific">Punica granatum</name>
    <name type="common">Pomegranate</name>
    <dbReference type="NCBI Taxonomy" id="22663"/>
    <lineage>
        <taxon>Eukaryota</taxon>
        <taxon>Viridiplantae</taxon>
        <taxon>Streptophyta</taxon>
        <taxon>Embryophyta</taxon>
        <taxon>Tracheophyta</taxon>
        <taxon>Spermatophyta</taxon>
        <taxon>Magnoliopsida</taxon>
        <taxon>eudicotyledons</taxon>
        <taxon>Gunneridae</taxon>
        <taxon>Pentapetalae</taxon>
        <taxon>rosids</taxon>
        <taxon>malvids</taxon>
        <taxon>Myrtales</taxon>
        <taxon>Lythraceae</taxon>
        <taxon>Punica</taxon>
    </lineage>
</organism>
<evidence type="ECO:0000259" key="2">
    <source>
        <dbReference type="Pfam" id="PF06424"/>
    </source>
</evidence>
<feature type="domain" description="PRP1 splicing factor N-terminal" evidence="2">
    <location>
        <begin position="97"/>
        <end position="139"/>
    </location>
</feature>
<sequence>MPPKRRDRADDVLDRDSLRHLEQMMEQIVNQMMDRMIEQLTHRMATFIGNRNRENPNPNPNPNPDQEEFGEKSEGKNYFANKFIEEGPSDDAFFLAGGDGESEFDKDDYDGDDKEANAVWLAIDKMMDSQRKDRKEARLK</sequence>
<evidence type="ECO:0000313" key="4">
    <source>
        <dbReference type="EMBL" id="PKI38278.1"/>
    </source>
</evidence>
<evidence type="ECO:0000256" key="1">
    <source>
        <dbReference type="SAM" id="MobiDB-lite"/>
    </source>
</evidence>
<protein>
    <recommendedName>
        <fullName evidence="2">PRP1 splicing factor N-terminal domain-containing protein</fullName>
    </recommendedName>
</protein>
<dbReference type="Proteomes" id="UP000233551">
    <property type="component" value="Unassembled WGS sequence"/>
</dbReference>
<feature type="region of interest" description="Disordered" evidence="1">
    <location>
        <begin position="90"/>
        <end position="111"/>
    </location>
</feature>
<dbReference type="EMBL" id="MTKT01000797">
    <property type="protein sequence ID" value="OWM88170.1"/>
    <property type="molecule type" value="Genomic_DNA"/>
</dbReference>
<dbReference type="GO" id="GO:0000398">
    <property type="term" value="P:mRNA splicing, via spliceosome"/>
    <property type="evidence" value="ECO:0007669"/>
    <property type="project" value="InterPro"/>
</dbReference>
<keyword evidence="6" id="KW-1185">Reference proteome</keyword>
<dbReference type="Proteomes" id="UP000197138">
    <property type="component" value="Unassembled WGS sequence"/>
</dbReference>
<evidence type="ECO:0000313" key="6">
    <source>
        <dbReference type="Proteomes" id="UP000233551"/>
    </source>
</evidence>
<dbReference type="Pfam" id="PF06424">
    <property type="entry name" value="PRP1_N"/>
    <property type="match status" value="1"/>
</dbReference>
<feature type="region of interest" description="Disordered" evidence="1">
    <location>
        <begin position="45"/>
        <end position="78"/>
    </location>
</feature>
<reference evidence="3" key="2">
    <citation type="submission" date="2017-06" db="EMBL/GenBank/DDBJ databases">
        <title>The pomegranate genome and the genomics of punicalagin biosynthesis.</title>
        <authorList>
            <person name="Xu C."/>
        </authorList>
    </citation>
    <scope>NUCLEOTIDE SEQUENCE [LARGE SCALE GENOMIC DNA]</scope>
    <source>
        <tissue evidence="3">Fresh leaf</tissue>
    </source>
</reference>